<dbReference type="InterPro" id="IPR006258">
    <property type="entry name" value="Lipoamide_DH"/>
</dbReference>
<keyword evidence="11" id="KW-1015">Disulfide bond</keyword>
<evidence type="ECO:0000313" key="21">
    <source>
        <dbReference type="Proteomes" id="UP000034287"/>
    </source>
</evidence>
<dbReference type="InterPro" id="IPR001100">
    <property type="entry name" value="Pyr_nuc-diS_OxRdtase"/>
</dbReference>
<comment type="cofactor">
    <cofactor evidence="15 17">
        <name>FAD</name>
        <dbReference type="ChEBI" id="CHEBI:57692"/>
    </cofactor>
    <text evidence="15 17">Binds 1 FAD per subunit.</text>
</comment>
<organism evidence="20 21">
    <name type="scientific">Salinicoccus sediminis</name>
    <dbReference type="NCBI Taxonomy" id="1432562"/>
    <lineage>
        <taxon>Bacteria</taxon>
        <taxon>Bacillati</taxon>
        <taxon>Bacillota</taxon>
        <taxon>Bacilli</taxon>
        <taxon>Bacillales</taxon>
        <taxon>Staphylococcaceae</taxon>
        <taxon>Salinicoccus</taxon>
    </lineage>
</organism>
<dbReference type="GO" id="GO:0050660">
    <property type="term" value="F:flavin adenine dinucleotide binding"/>
    <property type="evidence" value="ECO:0007669"/>
    <property type="project" value="InterPro"/>
</dbReference>
<evidence type="ECO:0000256" key="15">
    <source>
        <dbReference type="PIRSR" id="PIRSR000350-3"/>
    </source>
</evidence>
<evidence type="ECO:0000256" key="10">
    <source>
        <dbReference type="ARBA" id="ARBA00023027"/>
    </source>
</evidence>
<feature type="domain" description="FAD/NAD(P)-binding" evidence="19">
    <location>
        <begin position="5"/>
        <end position="333"/>
    </location>
</feature>
<dbReference type="GO" id="GO:0005737">
    <property type="term" value="C:cytoplasm"/>
    <property type="evidence" value="ECO:0007669"/>
    <property type="project" value="UniProtKB-SubCell"/>
</dbReference>
<dbReference type="PATRIC" id="fig|1432562.3.peg.330"/>
<feature type="binding site" evidence="15">
    <location>
        <begin position="190"/>
        <end position="197"/>
    </location>
    <ligand>
        <name>NAD(+)</name>
        <dbReference type="ChEBI" id="CHEBI:57540"/>
    </ligand>
</feature>
<protein>
    <recommendedName>
        <fullName evidence="5 17">Dihydrolipoyl dehydrogenase</fullName>
        <ecNumber evidence="4 17">1.8.1.4</ecNumber>
    </recommendedName>
</protein>
<gene>
    <name evidence="20" type="ORF">WN59_01600</name>
</gene>
<feature type="binding site" evidence="15">
    <location>
        <position position="278"/>
    </location>
    <ligand>
        <name>NAD(+)</name>
        <dbReference type="ChEBI" id="CHEBI:57540"/>
    </ligand>
</feature>
<comment type="catalytic activity">
    <reaction evidence="13 17">
        <text>N(6)-[(R)-dihydrolipoyl]-L-lysyl-[protein] + NAD(+) = N(6)-[(R)-lipoyl]-L-lysyl-[protein] + NADH + H(+)</text>
        <dbReference type="Rhea" id="RHEA:15045"/>
        <dbReference type="Rhea" id="RHEA-COMP:10474"/>
        <dbReference type="Rhea" id="RHEA-COMP:10475"/>
        <dbReference type="ChEBI" id="CHEBI:15378"/>
        <dbReference type="ChEBI" id="CHEBI:57540"/>
        <dbReference type="ChEBI" id="CHEBI:57945"/>
        <dbReference type="ChEBI" id="CHEBI:83099"/>
        <dbReference type="ChEBI" id="CHEBI:83100"/>
        <dbReference type="EC" id="1.8.1.4"/>
    </reaction>
</comment>
<feature type="binding site" evidence="15">
    <location>
        <begin position="153"/>
        <end position="155"/>
    </location>
    <ligand>
        <name>FAD</name>
        <dbReference type="ChEBI" id="CHEBI:57692"/>
    </ligand>
</feature>
<dbReference type="PIRSF" id="PIRSF000350">
    <property type="entry name" value="Mercury_reductase_MerA"/>
    <property type="match status" value="1"/>
</dbReference>
<keyword evidence="12 17" id="KW-0676">Redox-active center</keyword>
<feature type="binding site" evidence="15">
    <location>
        <position position="213"/>
    </location>
    <ligand>
        <name>NAD(+)</name>
        <dbReference type="ChEBI" id="CHEBI:57540"/>
    </ligand>
</feature>
<comment type="subcellular location">
    <subcellularLocation>
        <location evidence="2">Cytoplasm</location>
    </subcellularLocation>
</comment>
<evidence type="ECO:0000256" key="13">
    <source>
        <dbReference type="ARBA" id="ARBA00049187"/>
    </source>
</evidence>
<dbReference type="InterPro" id="IPR023753">
    <property type="entry name" value="FAD/NAD-binding_dom"/>
</dbReference>
<dbReference type="PRINTS" id="PR00368">
    <property type="entry name" value="FADPNR"/>
</dbReference>
<evidence type="ECO:0000256" key="7">
    <source>
        <dbReference type="ARBA" id="ARBA00022630"/>
    </source>
</evidence>
<dbReference type="PANTHER" id="PTHR22912">
    <property type="entry name" value="DISULFIDE OXIDOREDUCTASE"/>
    <property type="match status" value="1"/>
</dbReference>
<feature type="binding site" evidence="15">
    <location>
        <position position="114"/>
    </location>
    <ligand>
        <name>FAD</name>
        <dbReference type="ChEBI" id="CHEBI:57692"/>
    </ligand>
</feature>
<accession>A0A0M2SRF2</accession>
<feature type="binding site" evidence="15">
    <location>
        <position position="318"/>
    </location>
    <ligand>
        <name>FAD</name>
        <dbReference type="ChEBI" id="CHEBI:57692"/>
    </ligand>
</feature>
<dbReference type="AlphaFoldDB" id="A0A0M2SRF2"/>
<dbReference type="Pfam" id="PF02852">
    <property type="entry name" value="Pyr_redox_dim"/>
    <property type="match status" value="1"/>
</dbReference>
<evidence type="ECO:0000256" key="8">
    <source>
        <dbReference type="ARBA" id="ARBA00022827"/>
    </source>
</evidence>
<dbReference type="PANTHER" id="PTHR22912:SF217">
    <property type="entry name" value="DIHYDROLIPOYL DEHYDROGENASE"/>
    <property type="match status" value="1"/>
</dbReference>
<evidence type="ECO:0000256" key="5">
    <source>
        <dbReference type="ARBA" id="ARBA00016961"/>
    </source>
</evidence>
<keyword evidence="15" id="KW-0547">Nucleotide-binding</keyword>
<dbReference type="RefSeq" id="WP_046511537.1">
    <property type="nucleotide sequence ID" value="NZ_LAYZ01000001.1"/>
</dbReference>
<dbReference type="STRING" id="1432562.WN59_01600"/>
<dbReference type="GO" id="GO:0004148">
    <property type="term" value="F:dihydrolipoyl dehydrogenase (NADH) activity"/>
    <property type="evidence" value="ECO:0007669"/>
    <property type="project" value="UniProtKB-EC"/>
</dbReference>
<dbReference type="NCBIfam" id="TIGR01350">
    <property type="entry name" value="lipoamide_DH"/>
    <property type="match status" value="1"/>
</dbReference>
<keyword evidence="7 17" id="KW-0285">Flavoprotein</keyword>
<evidence type="ECO:0000313" key="20">
    <source>
        <dbReference type="EMBL" id="KKK35552.1"/>
    </source>
</evidence>
<dbReference type="PRINTS" id="PR00411">
    <property type="entry name" value="PNDRDTASEI"/>
</dbReference>
<keyword evidence="9 17" id="KW-0560">Oxidoreductase</keyword>
<dbReference type="Pfam" id="PF07992">
    <property type="entry name" value="Pyr_redox_2"/>
    <property type="match status" value="1"/>
</dbReference>
<dbReference type="Proteomes" id="UP000034287">
    <property type="component" value="Unassembled WGS sequence"/>
</dbReference>
<keyword evidence="10 15" id="KW-0520">NAD</keyword>
<feature type="binding site" evidence="15">
    <location>
        <position position="51"/>
    </location>
    <ligand>
        <name>FAD</name>
        <dbReference type="ChEBI" id="CHEBI:57692"/>
    </ligand>
</feature>
<evidence type="ECO:0000256" key="1">
    <source>
        <dbReference type="ARBA" id="ARBA00002052"/>
    </source>
</evidence>
<dbReference type="InterPro" id="IPR050151">
    <property type="entry name" value="Class-I_Pyr_Nuc-Dis_Oxidored"/>
</dbReference>
<keyword evidence="8 15" id="KW-0274">FAD</keyword>
<evidence type="ECO:0000256" key="17">
    <source>
        <dbReference type="RuleBase" id="RU003692"/>
    </source>
</evidence>
<feature type="active site" description="Proton acceptor" evidence="14">
    <location>
        <position position="451"/>
    </location>
</feature>
<evidence type="ECO:0000259" key="18">
    <source>
        <dbReference type="Pfam" id="PF02852"/>
    </source>
</evidence>
<dbReference type="OrthoDB" id="9800167at2"/>
<feature type="domain" description="Pyridine nucleotide-disulphide oxidoreductase dimerisation" evidence="18">
    <location>
        <begin position="353"/>
        <end position="460"/>
    </location>
</feature>
<dbReference type="SUPFAM" id="SSF55424">
    <property type="entry name" value="FAD/NAD-linked reductases, dimerisation (C-terminal) domain"/>
    <property type="match status" value="1"/>
</dbReference>
<keyword evidence="6" id="KW-0963">Cytoplasm</keyword>
<evidence type="ECO:0000256" key="4">
    <source>
        <dbReference type="ARBA" id="ARBA00012608"/>
    </source>
</evidence>
<dbReference type="Gene3D" id="3.30.390.30">
    <property type="match status" value="1"/>
</dbReference>
<dbReference type="GO" id="GO:0006103">
    <property type="term" value="P:2-oxoglutarate metabolic process"/>
    <property type="evidence" value="ECO:0007669"/>
    <property type="project" value="TreeGrafter"/>
</dbReference>
<evidence type="ECO:0000256" key="16">
    <source>
        <dbReference type="PIRSR" id="PIRSR000350-4"/>
    </source>
</evidence>
<evidence type="ECO:0000256" key="2">
    <source>
        <dbReference type="ARBA" id="ARBA00004496"/>
    </source>
</evidence>
<dbReference type="Gene3D" id="3.50.50.60">
    <property type="entry name" value="FAD/NAD(P)-binding domain"/>
    <property type="match status" value="2"/>
</dbReference>
<comment type="miscellaneous">
    <text evidence="17">The active site is a redox-active disulfide bond.</text>
</comment>
<comment type="function">
    <text evidence="1">Lipoamide dehydrogenase is a component of the alpha-ketoacid dehydrogenase complexes.</text>
</comment>
<feature type="disulfide bond" description="Redox-active" evidence="16">
    <location>
        <begin position="42"/>
        <end position="47"/>
    </location>
</feature>
<evidence type="ECO:0000256" key="12">
    <source>
        <dbReference type="ARBA" id="ARBA00023284"/>
    </source>
</evidence>
<name>A0A0M2SRF2_9STAP</name>
<comment type="caution">
    <text evidence="20">The sequence shown here is derived from an EMBL/GenBank/DDBJ whole genome shotgun (WGS) entry which is preliminary data.</text>
</comment>
<evidence type="ECO:0000259" key="19">
    <source>
        <dbReference type="Pfam" id="PF07992"/>
    </source>
</evidence>
<dbReference type="InterPro" id="IPR012999">
    <property type="entry name" value="Pyr_OxRdtase_I_AS"/>
</dbReference>
<dbReference type="InterPro" id="IPR016156">
    <property type="entry name" value="FAD/NAD-linked_Rdtase_dimer_sf"/>
</dbReference>
<evidence type="ECO:0000256" key="14">
    <source>
        <dbReference type="PIRSR" id="PIRSR000350-2"/>
    </source>
</evidence>
<dbReference type="EC" id="1.8.1.4" evidence="4 17"/>
<dbReference type="InterPro" id="IPR036188">
    <property type="entry name" value="FAD/NAD-bd_sf"/>
</dbReference>
<evidence type="ECO:0000256" key="3">
    <source>
        <dbReference type="ARBA" id="ARBA00007532"/>
    </source>
</evidence>
<dbReference type="EMBL" id="LAYZ01000001">
    <property type="protein sequence ID" value="KKK35552.1"/>
    <property type="molecule type" value="Genomic_DNA"/>
</dbReference>
<dbReference type="SUPFAM" id="SSF51905">
    <property type="entry name" value="FAD/NAD(P)-binding domain"/>
    <property type="match status" value="1"/>
</dbReference>
<keyword evidence="21" id="KW-1185">Reference proteome</keyword>
<sequence length="472" mass="50444">MAHEYDLVVLGGGTAGYVAAIKASQLGLRTAVVEKSRLGGTCLHKGCIPTKSMLKSAEVANTIRNAEDYGIESFIPSISMEKIQARKDEVVDRMHGGINQLMKKNKIDVFDGYGRILGPSIFSPMAGTVAVEDPEDDEAESEILINQNVLIATGSFPKELPFLPFDGNIVLSSDDMMTLDTVPGRMAVVGGGVIGLEFASLLADLGSEVTVMEAGDQIIPMEDKDIAGQLKKSLEEKGIEFITGISLSEDSVETSESDATFEINGESRTFDKVLVSIGRAPNVDDIGLPNTKIVRENGFIVTDEHYQTKDKNIYAVGDAIGNLQLAHVATREAIIAVEHMADRKPYLLDYKTVPRCIYTSPETASLGYTEKELKDAGLDYRTHKIPLAAIGKAVIAGDKKGFGKLIVDPGTKDILGVSIIGPGATELINEAALAKFLDASSLELGMSVHAHPSIGEVLMELGLDADGIAIHV</sequence>
<proteinExistence type="inferred from homology"/>
<comment type="similarity">
    <text evidence="3 17">Belongs to the class-I pyridine nucleotide-disulfide oxidoreductase family.</text>
</comment>
<dbReference type="FunFam" id="3.30.390.30:FF:000001">
    <property type="entry name" value="Dihydrolipoyl dehydrogenase"/>
    <property type="match status" value="1"/>
</dbReference>
<evidence type="ECO:0000256" key="9">
    <source>
        <dbReference type="ARBA" id="ARBA00023002"/>
    </source>
</evidence>
<dbReference type="PROSITE" id="PS00076">
    <property type="entry name" value="PYRIDINE_REDOX_1"/>
    <property type="match status" value="1"/>
</dbReference>
<dbReference type="InterPro" id="IPR004099">
    <property type="entry name" value="Pyr_nucl-diS_OxRdtase_dimer"/>
</dbReference>
<evidence type="ECO:0000256" key="6">
    <source>
        <dbReference type="ARBA" id="ARBA00022490"/>
    </source>
</evidence>
<evidence type="ECO:0000256" key="11">
    <source>
        <dbReference type="ARBA" id="ARBA00023157"/>
    </source>
</evidence>
<reference evidence="20 21" key="1">
    <citation type="submission" date="2015-04" db="EMBL/GenBank/DDBJ databases">
        <title>Taxonomic description and genome sequence of Salinicoccus sediminis sp. nov., a novel hyper halotolerant bacterium isolated from marine sediment.</title>
        <authorList>
            <person name="Mathan Kumar R."/>
            <person name="Kaur G."/>
            <person name="Kumar N."/>
            <person name="Kumar A."/>
            <person name="Singh N.K."/>
            <person name="Kaur N."/>
            <person name="Mayilraj S."/>
        </authorList>
    </citation>
    <scope>NUCLEOTIDE SEQUENCE [LARGE SCALE GENOMIC DNA]</scope>
    <source>
        <strain evidence="20 21">SV-16</strain>
    </source>
</reference>